<proteinExistence type="predicted"/>
<gene>
    <name evidence="1" type="ORF">SAMN05660686_00059</name>
</gene>
<keyword evidence="2" id="KW-1185">Reference proteome</keyword>
<reference evidence="1 2" key="1">
    <citation type="submission" date="2016-10" db="EMBL/GenBank/DDBJ databases">
        <authorList>
            <person name="Varghese N."/>
            <person name="Submissions S."/>
        </authorList>
    </citation>
    <scope>NUCLEOTIDE SEQUENCE [LARGE SCALE GENOMIC DNA]</scope>
    <source>
        <strain evidence="1 2">DSM 18839</strain>
    </source>
</reference>
<dbReference type="AlphaFoldDB" id="A0A8G2BED7"/>
<dbReference type="RefSeq" id="WP_028792999.1">
    <property type="nucleotide sequence ID" value="NZ_FNBW01000001.1"/>
</dbReference>
<organism evidence="1 2">
    <name type="scientific">Thalassobaculum litoreum DSM 18839</name>
    <dbReference type="NCBI Taxonomy" id="1123362"/>
    <lineage>
        <taxon>Bacteria</taxon>
        <taxon>Pseudomonadati</taxon>
        <taxon>Pseudomonadota</taxon>
        <taxon>Alphaproteobacteria</taxon>
        <taxon>Rhodospirillales</taxon>
        <taxon>Thalassobaculaceae</taxon>
        <taxon>Thalassobaculum</taxon>
    </lineage>
</organism>
<evidence type="ECO:0000313" key="1">
    <source>
        <dbReference type="EMBL" id="SDF05530.1"/>
    </source>
</evidence>
<accession>A0A8G2BED7</accession>
<dbReference type="EMBL" id="FNBW01000001">
    <property type="protein sequence ID" value="SDF05530.1"/>
    <property type="molecule type" value="Genomic_DNA"/>
</dbReference>
<protein>
    <submittedName>
        <fullName evidence="1">Uncharacterized protein</fullName>
    </submittedName>
</protein>
<dbReference type="Proteomes" id="UP000198615">
    <property type="component" value="Unassembled WGS sequence"/>
</dbReference>
<evidence type="ECO:0000313" key="2">
    <source>
        <dbReference type="Proteomes" id="UP000198615"/>
    </source>
</evidence>
<sequence>MADDVWNVGVFYQADNGDWYEIKKARLLDRLDSNPNFEKVLNKAGAQFPNKAFVLRSDGTADRSDSFNCMEGIDGA</sequence>
<name>A0A8G2BED7_9PROT</name>
<comment type="caution">
    <text evidence="1">The sequence shown here is derived from an EMBL/GenBank/DDBJ whole genome shotgun (WGS) entry which is preliminary data.</text>
</comment>